<feature type="transmembrane region" description="Helical" evidence="6">
    <location>
        <begin position="343"/>
        <end position="365"/>
    </location>
</feature>
<protein>
    <submittedName>
        <fullName evidence="7">O-antigen/teichoic acid export membrane protein</fullName>
    </submittedName>
</protein>
<dbReference type="EMBL" id="VFQF01000002">
    <property type="protein sequence ID" value="TQN46069.1"/>
    <property type="molecule type" value="Genomic_DNA"/>
</dbReference>
<dbReference type="OrthoDB" id="4867602at2"/>
<evidence type="ECO:0000256" key="4">
    <source>
        <dbReference type="ARBA" id="ARBA00022989"/>
    </source>
</evidence>
<comment type="subcellular location">
    <subcellularLocation>
        <location evidence="1">Cell membrane</location>
        <topology evidence="1">Multi-pass membrane protein</topology>
    </subcellularLocation>
</comment>
<dbReference type="PANTHER" id="PTHR30250:SF11">
    <property type="entry name" value="O-ANTIGEN TRANSPORTER-RELATED"/>
    <property type="match status" value="1"/>
</dbReference>
<evidence type="ECO:0000313" key="8">
    <source>
        <dbReference type="Proteomes" id="UP000320085"/>
    </source>
</evidence>
<comment type="caution">
    <text evidence="7">The sequence shown here is derived from an EMBL/GenBank/DDBJ whole genome shotgun (WGS) entry which is preliminary data.</text>
</comment>
<feature type="transmembrane region" description="Helical" evidence="6">
    <location>
        <begin position="305"/>
        <end position="331"/>
    </location>
</feature>
<keyword evidence="3 6" id="KW-0812">Transmembrane</keyword>
<dbReference type="PANTHER" id="PTHR30250">
    <property type="entry name" value="PST FAMILY PREDICTED COLANIC ACID TRANSPORTER"/>
    <property type="match status" value="1"/>
</dbReference>
<evidence type="ECO:0000313" key="7">
    <source>
        <dbReference type="EMBL" id="TQN46069.1"/>
    </source>
</evidence>
<keyword evidence="4 6" id="KW-1133">Transmembrane helix</keyword>
<feature type="transmembrane region" description="Helical" evidence="6">
    <location>
        <begin position="91"/>
        <end position="110"/>
    </location>
</feature>
<feature type="transmembrane region" description="Helical" evidence="6">
    <location>
        <begin position="403"/>
        <end position="422"/>
    </location>
</feature>
<feature type="transmembrane region" description="Helical" evidence="6">
    <location>
        <begin position="20"/>
        <end position="41"/>
    </location>
</feature>
<feature type="transmembrane region" description="Helical" evidence="6">
    <location>
        <begin position="180"/>
        <end position="202"/>
    </location>
</feature>
<feature type="transmembrane region" description="Helical" evidence="6">
    <location>
        <begin position="53"/>
        <end position="79"/>
    </location>
</feature>
<dbReference type="GO" id="GO:0005886">
    <property type="term" value="C:plasma membrane"/>
    <property type="evidence" value="ECO:0007669"/>
    <property type="project" value="UniProtKB-SubCell"/>
</dbReference>
<evidence type="ECO:0000256" key="6">
    <source>
        <dbReference type="SAM" id="Phobius"/>
    </source>
</evidence>
<feature type="transmembrane region" description="Helical" evidence="6">
    <location>
        <begin position="372"/>
        <end position="391"/>
    </location>
</feature>
<organism evidence="7 8">
    <name type="scientific">Humibacillus xanthopallidus</name>
    <dbReference type="NCBI Taxonomy" id="412689"/>
    <lineage>
        <taxon>Bacteria</taxon>
        <taxon>Bacillati</taxon>
        <taxon>Actinomycetota</taxon>
        <taxon>Actinomycetes</taxon>
        <taxon>Micrococcales</taxon>
        <taxon>Intrasporangiaceae</taxon>
        <taxon>Humibacillus</taxon>
    </lineage>
</organism>
<name>A0A543PPR0_9MICO</name>
<dbReference type="InterPro" id="IPR050833">
    <property type="entry name" value="Poly_Biosynth_Transport"/>
</dbReference>
<dbReference type="Proteomes" id="UP000320085">
    <property type="component" value="Unassembled WGS sequence"/>
</dbReference>
<feature type="transmembrane region" description="Helical" evidence="6">
    <location>
        <begin position="249"/>
        <end position="267"/>
    </location>
</feature>
<sequence length="425" mass="42954">MLQRVRRAPLTRRIPGRSVLGNLGARVVAVLALAGATVLVARLGGAEDVGILALLRVLPGLFGVLAACGLPGATGYFLAGPDSRAERLWPTIRAVMVLGAAGGTTAWLLLSPVIASLLLPGASPLVLALAGLTVATQLPVAVSKSSLQALDDRSGSNIVTAAEELAFVPAYLLAQLAGLTGGLGLVTSLLAADVAVATWGWIRLRHRAVQLGIVMHGRPDRVLARRIVSFGLRGQVGGIVGLLNLRLDFILLGAMAGPAALGVYAVASKFAELVRLPALAVTWVTYPAVARQGPARAAAEARRQLPVLLAVGVVGAGVIALVVGPLLPLIYGPAFEAAVAPTRIIVCGLVAAPAGGLASGFLLGTRRPGTNSLLLGAGLVVTVTLDALLIPRLGVTGAAVASAAAYLTTDVSLLVVLGRALAGAR</sequence>
<evidence type="ECO:0000256" key="2">
    <source>
        <dbReference type="ARBA" id="ARBA00022475"/>
    </source>
</evidence>
<evidence type="ECO:0000256" key="5">
    <source>
        <dbReference type="ARBA" id="ARBA00023136"/>
    </source>
</evidence>
<dbReference type="AlphaFoldDB" id="A0A543PPR0"/>
<evidence type="ECO:0000256" key="1">
    <source>
        <dbReference type="ARBA" id="ARBA00004651"/>
    </source>
</evidence>
<evidence type="ECO:0000256" key="3">
    <source>
        <dbReference type="ARBA" id="ARBA00022692"/>
    </source>
</evidence>
<keyword evidence="5 6" id="KW-0472">Membrane</keyword>
<keyword evidence="2" id="KW-1003">Cell membrane</keyword>
<proteinExistence type="predicted"/>
<feature type="transmembrane region" description="Helical" evidence="6">
    <location>
        <begin position="223"/>
        <end position="243"/>
    </location>
</feature>
<gene>
    <name evidence="7" type="ORF">FHX52_2775</name>
</gene>
<dbReference type="Pfam" id="PF13440">
    <property type="entry name" value="Polysacc_synt_3"/>
    <property type="match status" value="1"/>
</dbReference>
<accession>A0A543PPR0</accession>
<reference evidence="7 8" key="1">
    <citation type="submission" date="2019-06" db="EMBL/GenBank/DDBJ databases">
        <title>Sequencing the genomes of 1000 actinobacteria strains.</title>
        <authorList>
            <person name="Klenk H.-P."/>
        </authorList>
    </citation>
    <scope>NUCLEOTIDE SEQUENCE [LARGE SCALE GENOMIC DNA]</scope>
    <source>
        <strain evidence="7 8">DSM 21776</strain>
    </source>
</reference>